<sequence length="53" mass="6079">MQLFVLKSTGIKPDRVMKTAIRGYPFGKTFRNMISDVRLPKFSTGKDSPRYTP</sequence>
<gene>
    <name evidence="1" type="ORF">SAMN04488128_1011824</name>
</gene>
<reference evidence="2" key="1">
    <citation type="submission" date="2017-02" db="EMBL/GenBank/DDBJ databases">
        <authorList>
            <person name="Varghese N."/>
            <person name="Submissions S."/>
        </authorList>
    </citation>
    <scope>NUCLEOTIDE SEQUENCE [LARGE SCALE GENOMIC DNA]</scope>
    <source>
        <strain evidence="2">DSM 22224</strain>
    </source>
</reference>
<evidence type="ECO:0000313" key="1">
    <source>
        <dbReference type="EMBL" id="SJZ84435.1"/>
    </source>
</evidence>
<accession>A0A1T4NZ05</accession>
<dbReference type="STRING" id="634771.SAMN04488128_1011824"/>
<dbReference type="AlphaFoldDB" id="A0A1T4NZ05"/>
<name>A0A1T4NZ05_9BACT</name>
<organism evidence="1 2">
    <name type="scientific">Chitinophaga eiseniae</name>
    <dbReference type="NCBI Taxonomy" id="634771"/>
    <lineage>
        <taxon>Bacteria</taxon>
        <taxon>Pseudomonadati</taxon>
        <taxon>Bacteroidota</taxon>
        <taxon>Chitinophagia</taxon>
        <taxon>Chitinophagales</taxon>
        <taxon>Chitinophagaceae</taxon>
        <taxon>Chitinophaga</taxon>
    </lineage>
</organism>
<dbReference type="Proteomes" id="UP000190367">
    <property type="component" value="Unassembled WGS sequence"/>
</dbReference>
<protein>
    <submittedName>
        <fullName evidence="1">Uncharacterized protein</fullName>
    </submittedName>
</protein>
<dbReference type="EMBL" id="FUWZ01000001">
    <property type="protein sequence ID" value="SJZ84435.1"/>
    <property type="molecule type" value="Genomic_DNA"/>
</dbReference>
<proteinExistence type="predicted"/>
<keyword evidence="2" id="KW-1185">Reference proteome</keyword>
<evidence type="ECO:0000313" key="2">
    <source>
        <dbReference type="Proteomes" id="UP000190367"/>
    </source>
</evidence>